<name>A0A1M6VYP0_9BACT</name>
<accession>A0A1M6VYP0</accession>
<organism evidence="1 2">
    <name type="scientific">Rhodothermus profundi</name>
    <dbReference type="NCBI Taxonomy" id="633813"/>
    <lineage>
        <taxon>Bacteria</taxon>
        <taxon>Pseudomonadati</taxon>
        <taxon>Rhodothermota</taxon>
        <taxon>Rhodothermia</taxon>
        <taxon>Rhodothermales</taxon>
        <taxon>Rhodothermaceae</taxon>
        <taxon>Rhodothermus</taxon>
    </lineage>
</organism>
<dbReference type="OrthoDB" id="2040879at2"/>
<dbReference type="AlphaFoldDB" id="A0A1M6VYP0"/>
<dbReference type="InterPro" id="IPR024787">
    <property type="entry name" value="EcsC"/>
</dbReference>
<dbReference type="Proteomes" id="UP000185812">
    <property type="component" value="Unassembled WGS sequence"/>
</dbReference>
<keyword evidence="2" id="KW-1185">Reference proteome</keyword>
<reference evidence="2" key="1">
    <citation type="submission" date="2016-11" db="EMBL/GenBank/DDBJ databases">
        <authorList>
            <person name="Varghese N."/>
            <person name="Submissions S."/>
        </authorList>
    </citation>
    <scope>NUCLEOTIDE SEQUENCE [LARGE SCALE GENOMIC DNA]</scope>
    <source>
        <strain evidence="2">DSM 22212</strain>
    </source>
</reference>
<gene>
    <name evidence="1" type="ORF">SAMN04488087_2169</name>
</gene>
<protein>
    <submittedName>
        <fullName evidence="1">EcsC protein family protein</fullName>
    </submittedName>
</protein>
<evidence type="ECO:0000313" key="1">
    <source>
        <dbReference type="EMBL" id="SHK86567.1"/>
    </source>
</evidence>
<dbReference type="PANTHER" id="PTHR41260">
    <property type="entry name" value="PROTEIN ECSC"/>
    <property type="match status" value="1"/>
</dbReference>
<sequence>MPLTYEETVRREIERWVRSGGPLWQEAFDRAMRPVDWLVERVTPAAWRKQLDAAVARFLETLHDVASWTYNEQYVLEALRQQGVVVDQLEALRTEPLERLDPVARSFFGQHAVLAALEGAGAGLGGFTLAAADVPLLFGINLRLIQQIGAVYGFRVQDPVYRPLVIAIFNAAAAGTAEARQAAWREVSVAAALLARGASYQGRTRDFVRAQNRHLPRELIKNLARRKLGQLIPLAGLAVGAGINYVFTRETGQAAYMLFRALHLEHRERR</sequence>
<proteinExistence type="predicted"/>
<dbReference type="STRING" id="633813.SAMN04488087_2169"/>
<dbReference type="Pfam" id="PF12787">
    <property type="entry name" value="EcsC"/>
    <property type="match status" value="1"/>
</dbReference>
<dbReference type="PANTHER" id="PTHR41260:SF1">
    <property type="entry name" value="PROTEIN ECSC"/>
    <property type="match status" value="1"/>
</dbReference>
<dbReference type="EMBL" id="FRAU01000007">
    <property type="protein sequence ID" value="SHK86567.1"/>
    <property type="molecule type" value="Genomic_DNA"/>
</dbReference>
<dbReference type="RefSeq" id="WP_072715992.1">
    <property type="nucleotide sequence ID" value="NZ_FRAU01000007.1"/>
</dbReference>
<evidence type="ECO:0000313" key="2">
    <source>
        <dbReference type="Proteomes" id="UP000185812"/>
    </source>
</evidence>